<dbReference type="AlphaFoldDB" id="A0A9D1REN9"/>
<reference evidence="3" key="2">
    <citation type="submission" date="2021-04" db="EMBL/GenBank/DDBJ databases">
        <authorList>
            <person name="Gilroy R."/>
        </authorList>
    </citation>
    <scope>NUCLEOTIDE SEQUENCE</scope>
    <source>
        <strain evidence="3">421</strain>
    </source>
</reference>
<feature type="chain" id="PRO_5039285388" description="PepSY domain-containing protein" evidence="2">
    <location>
        <begin position="23"/>
        <end position="159"/>
    </location>
</feature>
<evidence type="ECO:0008006" key="5">
    <source>
        <dbReference type="Google" id="ProtNLM"/>
    </source>
</evidence>
<sequence length="159" mass="16893">MKKSTKIAAVIIALAVVVAAGAAAFVYFGQSSREAQTETQTQTQPQTSGVPEQATQPEQDTVSETESGTQSATEASSGTAAATEPNYRLPLTVREAMDALQQHYGSAYEINSTVEENGLNYFAVNYNGERYASVAVDLVTGRAEETIRETGAKTTFSLV</sequence>
<accession>A0A9D1REN9</accession>
<name>A0A9D1REN9_9FIRM</name>
<gene>
    <name evidence="3" type="ORF">IAA48_01585</name>
</gene>
<reference evidence="3" key="1">
    <citation type="journal article" date="2021" name="PeerJ">
        <title>Extensive microbial diversity within the chicken gut microbiome revealed by metagenomics and culture.</title>
        <authorList>
            <person name="Gilroy R."/>
            <person name="Ravi A."/>
            <person name="Getino M."/>
            <person name="Pursley I."/>
            <person name="Horton D.L."/>
            <person name="Alikhan N.F."/>
            <person name="Baker D."/>
            <person name="Gharbi K."/>
            <person name="Hall N."/>
            <person name="Watson M."/>
            <person name="Adriaenssens E.M."/>
            <person name="Foster-Nyarko E."/>
            <person name="Jarju S."/>
            <person name="Secka A."/>
            <person name="Antonio M."/>
            <person name="Oren A."/>
            <person name="Chaudhuri R.R."/>
            <person name="La Ragione R."/>
            <person name="Hildebrand F."/>
            <person name="Pallen M.J."/>
        </authorList>
    </citation>
    <scope>NUCLEOTIDE SEQUENCE</scope>
    <source>
        <strain evidence="3">421</strain>
    </source>
</reference>
<feature type="region of interest" description="Disordered" evidence="1">
    <location>
        <begin position="36"/>
        <end position="87"/>
    </location>
</feature>
<evidence type="ECO:0000313" key="4">
    <source>
        <dbReference type="Proteomes" id="UP000824205"/>
    </source>
</evidence>
<evidence type="ECO:0000256" key="2">
    <source>
        <dbReference type="SAM" id="SignalP"/>
    </source>
</evidence>
<feature type="compositionally biased region" description="Low complexity" evidence="1">
    <location>
        <begin position="64"/>
        <end position="84"/>
    </location>
</feature>
<organism evidence="3 4">
    <name type="scientific">Candidatus Eubacterium faecipullorum</name>
    <dbReference type="NCBI Taxonomy" id="2838571"/>
    <lineage>
        <taxon>Bacteria</taxon>
        <taxon>Bacillati</taxon>
        <taxon>Bacillota</taxon>
        <taxon>Clostridia</taxon>
        <taxon>Eubacteriales</taxon>
        <taxon>Eubacteriaceae</taxon>
        <taxon>Eubacterium</taxon>
    </lineage>
</organism>
<feature type="compositionally biased region" description="Polar residues" evidence="1">
    <location>
        <begin position="48"/>
        <end position="62"/>
    </location>
</feature>
<evidence type="ECO:0000313" key="3">
    <source>
        <dbReference type="EMBL" id="HIW85166.1"/>
    </source>
</evidence>
<dbReference type="EMBL" id="DXGE01000007">
    <property type="protein sequence ID" value="HIW85166.1"/>
    <property type="molecule type" value="Genomic_DNA"/>
</dbReference>
<evidence type="ECO:0000256" key="1">
    <source>
        <dbReference type="SAM" id="MobiDB-lite"/>
    </source>
</evidence>
<proteinExistence type="predicted"/>
<feature type="compositionally biased region" description="Low complexity" evidence="1">
    <location>
        <begin position="37"/>
        <end position="47"/>
    </location>
</feature>
<comment type="caution">
    <text evidence="3">The sequence shown here is derived from an EMBL/GenBank/DDBJ whole genome shotgun (WGS) entry which is preliminary data.</text>
</comment>
<feature type="signal peptide" evidence="2">
    <location>
        <begin position="1"/>
        <end position="22"/>
    </location>
</feature>
<dbReference type="Proteomes" id="UP000824205">
    <property type="component" value="Unassembled WGS sequence"/>
</dbReference>
<keyword evidence="2" id="KW-0732">Signal</keyword>
<protein>
    <recommendedName>
        <fullName evidence="5">PepSY domain-containing protein</fullName>
    </recommendedName>
</protein>